<dbReference type="Pfam" id="PF00640">
    <property type="entry name" value="PID"/>
    <property type="match status" value="1"/>
</dbReference>
<feature type="domain" description="SAM" evidence="6">
    <location>
        <begin position="1226"/>
        <end position="1288"/>
    </location>
</feature>
<evidence type="ECO:0000259" key="6">
    <source>
        <dbReference type="PROSITE" id="PS50105"/>
    </source>
</evidence>
<reference evidence="7" key="1">
    <citation type="submission" date="2019-08" db="EMBL/GenBank/DDBJ databases">
        <title>The improved chromosome-level genome for the pearl oyster Pinctada fucata martensii using PacBio sequencing and Hi-C.</title>
        <authorList>
            <person name="Zheng Z."/>
        </authorList>
    </citation>
    <scope>NUCLEOTIDE SEQUENCE</scope>
    <source>
        <strain evidence="7">ZZ-2019</strain>
        <tissue evidence="7">Adductor muscle</tissue>
    </source>
</reference>
<evidence type="ECO:0000256" key="3">
    <source>
        <dbReference type="PROSITE-ProRule" id="PRU00023"/>
    </source>
</evidence>
<feature type="compositionally biased region" description="Low complexity" evidence="4">
    <location>
        <begin position="1628"/>
        <end position="1639"/>
    </location>
</feature>
<dbReference type="InterPro" id="IPR011993">
    <property type="entry name" value="PH-like_dom_sf"/>
</dbReference>
<feature type="repeat" description="ANK" evidence="3">
    <location>
        <begin position="61"/>
        <end position="93"/>
    </location>
</feature>
<dbReference type="EMBL" id="VSWD01000005">
    <property type="protein sequence ID" value="KAK3101537.1"/>
    <property type="molecule type" value="Genomic_DNA"/>
</dbReference>
<organism evidence="7 8">
    <name type="scientific">Pinctada imbricata</name>
    <name type="common">Atlantic pearl-oyster</name>
    <name type="synonym">Pinctada martensii</name>
    <dbReference type="NCBI Taxonomy" id="66713"/>
    <lineage>
        <taxon>Eukaryota</taxon>
        <taxon>Metazoa</taxon>
        <taxon>Spiralia</taxon>
        <taxon>Lophotrochozoa</taxon>
        <taxon>Mollusca</taxon>
        <taxon>Bivalvia</taxon>
        <taxon>Autobranchia</taxon>
        <taxon>Pteriomorphia</taxon>
        <taxon>Pterioida</taxon>
        <taxon>Pterioidea</taxon>
        <taxon>Pteriidae</taxon>
        <taxon>Pinctada</taxon>
    </lineage>
</organism>
<dbReference type="PROSITE" id="PS50088">
    <property type="entry name" value="ANK_REPEAT"/>
    <property type="match status" value="4"/>
</dbReference>
<dbReference type="PROSITE" id="PS01179">
    <property type="entry name" value="PID"/>
    <property type="match status" value="1"/>
</dbReference>
<evidence type="ECO:0000256" key="1">
    <source>
        <dbReference type="ARBA" id="ARBA00022737"/>
    </source>
</evidence>
<name>A0AA89C9V8_PINIB</name>
<feature type="compositionally biased region" description="Pro residues" evidence="4">
    <location>
        <begin position="951"/>
        <end position="961"/>
    </location>
</feature>
<feature type="domain" description="PID" evidence="5">
    <location>
        <begin position="1466"/>
        <end position="1600"/>
    </location>
</feature>
<dbReference type="SUPFAM" id="SSF47769">
    <property type="entry name" value="SAM/Pointed domain"/>
    <property type="match status" value="2"/>
</dbReference>
<dbReference type="Pfam" id="PF12796">
    <property type="entry name" value="Ank_2"/>
    <property type="match status" value="2"/>
</dbReference>
<keyword evidence="1" id="KW-0677">Repeat</keyword>
<keyword evidence="2 3" id="KW-0040">ANK repeat</keyword>
<feature type="compositionally biased region" description="Pro residues" evidence="4">
    <location>
        <begin position="471"/>
        <end position="484"/>
    </location>
</feature>
<dbReference type="PANTHER" id="PTHR24174">
    <property type="entry name" value="ANKYRIN REPEAT AND STERILE ALPHA MOTIF DOMAIN-CONTAINING PROTEIN 1"/>
    <property type="match status" value="1"/>
</dbReference>
<accession>A0AA89C9V8</accession>
<evidence type="ECO:0008006" key="9">
    <source>
        <dbReference type="Google" id="ProtNLM"/>
    </source>
</evidence>
<feature type="region of interest" description="Disordered" evidence="4">
    <location>
        <begin position="1397"/>
        <end position="1452"/>
    </location>
</feature>
<feature type="compositionally biased region" description="Basic and acidic residues" evidence="4">
    <location>
        <begin position="1422"/>
        <end position="1437"/>
    </location>
</feature>
<dbReference type="InterPro" id="IPR002110">
    <property type="entry name" value="Ankyrin_rpt"/>
</dbReference>
<evidence type="ECO:0000256" key="4">
    <source>
        <dbReference type="SAM" id="MobiDB-lite"/>
    </source>
</evidence>
<dbReference type="InterPro" id="IPR033635">
    <property type="entry name" value="ANKS1/Caskin"/>
</dbReference>
<evidence type="ECO:0000259" key="5">
    <source>
        <dbReference type="PROSITE" id="PS01179"/>
    </source>
</evidence>
<dbReference type="SMART" id="SM00454">
    <property type="entry name" value="SAM"/>
    <property type="match status" value="2"/>
</dbReference>
<feature type="region of interest" description="Disordered" evidence="4">
    <location>
        <begin position="669"/>
        <end position="695"/>
    </location>
</feature>
<evidence type="ECO:0000313" key="7">
    <source>
        <dbReference type="EMBL" id="KAK3101537.1"/>
    </source>
</evidence>
<feature type="repeat" description="ANK" evidence="3">
    <location>
        <begin position="130"/>
        <end position="162"/>
    </location>
</feature>
<feature type="compositionally biased region" description="Basic and acidic residues" evidence="4">
    <location>
        <begin position="1604"/>
        <end position="1627"/>
    </location>
</feature>
<feature type="region of interest" description="Disordered" evidence="4">
    <location>
        <begin position="329"/>
        <end position="437"/>
    </location>
</feature>
<feature type="compositionally biased region" description="Basic and acidic residues" evidence="4">
    <location>
        <begin position="343"/>
        <end position="354"/>
    </location>
</feature>
<dbReference type="InterPro" id="IPR013761">
    <property type="entry name" value="SAM/pointed_sf"/>
</dbReference>
<protein>
    <recommendedName>
        <fullName evidence="9">Ankyrin repeat and sterile alpha motif domain-containing protein 1B</fullName>
    </recommendedName>
</protein>
<proteinExistence type="predicted"/>
<dbReference type="GO" id="GO:0005829">
    <property type="term" value="C:cytosol"/>
    <property type="evidence" value="ECO:0007669"/>
    <property type="project" value="TreeGrafter"/>
</dbReference>
<feature type="region of interest" description="Disordered" evidence="4">
    <location>
        <begin position="864"/>
        <end position="898"/>
    </location>
</feature>
<feature type="compositionally biased region" description="Basic and acidic residues" evidence="4">
    <location>
        <begin position="866"/>
        <end position="882"/>
    </location>
</feature>
<feature type="compositionally biased region" description="Polar residues" evidence="4">
    <location>
        <begin position="885"/>
        <end position="894"/>
    </location>
</feature>
<feature type="region of interest" description="Disordered" evidence="4">
    <location>
        <begin position="938"/>
        <end position="964"/>
    </location>
</feature>
<dbReference type="PROSITE" id="PS50297">
    <property type="entry name" value="ANK_REP_REGION"/>
    <property type="match status" value="4"/>
</dbReference>
<dbReference type="PROSITE" id="PS50105">
    <property type="entry name" value="SAM_DOMAIN"/>
    <property type="match status" value="2"/>
</dbReference>
<feature type="compositionally biased region" description="Basic and acidic residues" evidence="4">
    <location>
        <begin position="673"/>
        <end position="683"/>
    </location>
</feature>
<dbReference type="Gene3D" id="1.10.150.50">
    <property type="entry name" value="Transcription Factor, Ets-1"/>
    <property type="match status" value="2"/>
</dbReference>
<evidence type="ECO:0000256" key="2">
    <source>
        <dbReference type="ARBA" id="ARBA00023043"/>
    </source>
</evidence>
<dbReference type="SUPFAM" id="SSF48403">
    <property type="entry name" value="Ankyrin repeat"/>
    <property type="match status" value="1"/>
</dbReference>
<dbReference type="PRINTS" id="PR01415">
    <property type="entry name" value="ANKYRIN"/>
</dbReference>
<feature type="repeat" description="ANK" evidence="3">
    <location>
        <begin position="196"/>
        <end position="228"/>
    </location>
</feature>
<keyword evidence="8" id="KW-1185">Reference proteome</keyword>
<dbReference type="InterPro" id="IPR001660">
    <property type="entry name" value="SAM"/>
</dbReference>
<dbReference type="SMART" id="SM00462">
    <property type="entry name" value="PTB"/>
    <property type="match status" value="1"/>
</dbReference>
<feature type="compositionally biased region" description="Basic and acidic residues" evidence="4">
    <location>
        <begin position="496"/>
        <end position="510"/>
    </location>
</feature>
<dbReference type="InterPro" id="IPR036770">
    <property type="entry name" value="Ankyrin_rpt-contain_sf"/>
</dbReference>
<feature type="domain" description="SAM" evidence="6">
    <location>
        <begin position="1295"/>
        <end position="1356"/>
    </location>
</feature>
<dbReference type="Proteomes" id="UP001186944">
    <property type="component" value="Unassembled WGS sequence"/>
</dbReference>
<evidence type="ECO:0000313" key="8">
    <source>
        <dbReference type="Proteomes" id="UP001186944"/>
    </source>
</evidence>
<feature type="compositionally biased region" description="Basic residues" evidence="4">
    <location>
        <begin position="557"/>
        <end position="569"/>
    </location>
</feature>
<dbReference type="Gene3D" id="2.30.29.30">
    <property type="entry name" value="Pleckstrin-homology domain (PH domain)/Phosphotyrosine-binding domain (PTB)"/>
    <property type="match status" value="1"/>
</dbReference>
<dbReference type="SUPFAM" id="SSF50729">
    <property type="entry name" value="PH domain-like"/>
    <property type="match status" value="1"/>
</dbReference>
<dbReference type="Pfam" id="PF00023">
    <property type="entry name" value="Ank"/>
    <property type="match status" value="1"/>
</dbReference>
<gene>
    <name evidence="7" type="ORF">FSP39_004282</name>
</gene>
<sequence>MAALKHISLKFGDKDQELLEAARLGKTDVIEKLVKKRQSSGSNILPSFLKQFGNINCVDREGDTPLHLAALNGHKGAVQILLRENAQVNIQDQTGCIPLHLAAWKGYSDICLLLLNNQYEPVLINTQNNAGDTALHNSSQFGYASTVEVLLQHNGDPTIRNLKDDSPLDLAARFGRVEVVQCLITKYPDLVNNIILNHSPLHLAAALGHKQIVEILLKAGYNINIKTENGTALHVAAVYCKVDIVKELLERGIDPNEIDKDGLTVLQLLQQHEKTQTSYTEIISVITGEKTQTSYTEIISVITGERTQTSYTEIITINHMLSCGMRKAHPRGLVSGQGTRLAEFPDQKPEPEKHKGAKPPSEGPEVPYDTLVEQRPKPKPRPRQSVDGGDGQSVSALYAKPNKEGKEGTTEVASPVSPKEPPPIPPRQSSLDLPGDISPVHRTIAEVRQASMLMENLQPFQAPFSEEPTPAQVPPTHNSPPLPPKNRRNVVSMFEKASDFKASPKTEKRIQSGAPWKSEENILDSLPQAPPRPCQGEDTLQPLSGSYLDMAASPRTGRARPVKPPRVKKSLSPTPPKRSEQLKESNENEKSVEEMKESTKDKSQDSIDGDNPVKSDGSVFGVKVTDSAGSKISTGPEIPEDYEVMSKVDKQKVQTPEERHDNYMSAFSLMSSSKEDVTPRTTDKSSVPRSSDGFDIVMTTDTTKVDSKVVPVHSEINDSSTAAKQPLLQDDIVEYENTAKSESESTHVAQADEIVEYENTSNNKSENKNEHPTEETVEYENTAKVENANRLVRNIGDECDKENITTSIPEKDIPDFNKEQILQSDIPVNILTVDYISDKTSISCDSKVVDPIPKGDNCDNVCDNKQLGDRRSFTSENSDSKNKRISSTDQNLGNTKAMDEKCQDGRISNGVRTEMKDEDGKGILPKPKSLPLETAVATNGLPLSPTGYHQPPTPDHPPPSPHTAMMGIQQKIHVAVPPQPKRSSKDMETITEVSLLSGTQDDNIPVSVQTDVQTDIPGQSTDSPNVDDTGQKVKVKVDSGEEEVIVTMRKPRASTGSLDELVTSDSLQPFKGLLRGSVIGKPRKFSSQIKDSVPHNVRASLQNSLPSSGVTIEPVNEEEIDVDRVMATITMATPESRSARMSDDHDSEDDWAQIADIVSSFGGDIGVYADFASIEAEIEKLKRGNFLIADTLASIGAGITRASVFEREFQEDFMKNLSKDASKTLSVGDWLEGIGLDQYENTLIANGFDDTDFLGEKIMDDHDLETIGIVNSEHRKKILDASKTLSQITPINPDNPPTSVEDWLSSLHLSDYHNTFISKKYDTMDRVLKVWEVELTSVLDISAIGHRKRILASLENRPPIDRQFPSLKKRSKDTSEVHVPFKDINLYKDYTKVKPLTSSEEDIKDSSQNAFPPVDSSEDEEVFRKDSQGKAIRDNTIHLRPPHQAHTASPIKQWRHRPEMLIKGCCNYTAQYLGSTLVKELSGTESTREGISKLKKSADVIAKIPTIMLSISYKGVKFIDAKTKKVICDHEIGNIFCACQDAESMNFFAYITRDNQTAQHYCHVFNVRNPDMAREIILTLGEAFEVAYQVALKEKAVQEAHRFEQDQMERKLSQSDRKLSNSGREDSISISSKTSINTV</sequence>
<dbReference type="Gene3D" id="1.25.40.20">
    <property type="entry name" value="Ankyrin repeat-containing domain"/>
    <property type="match status" value="2"/>
</dbReference>
<feature type="region of interest" description="Disordered" evidence="4">
    <location>
        <begin position="1604"/>
        <end position="1639"/>
    </location>
</feature>
<dbReference type="CDD" id="cd01274">
    <property type="entry name" value="PTB_Anks"/>
    <property type="match status" value="1"/>
</dbReference>
<dbReference type="SMART" id="SM00248">
    <property type="entry name" value="ANK"/>
    <property type="match status" value="6"/>
</dbReference>
<dbReference type="InterPro" id="IPR006020">
    <property type="entry name" value="PTB/PI_dom"/>
</dbReference>
<feature type="region of interest" description="Disordered" evidence="4">
    <location>
        <begin position="458"/>
        <end position="622"/>
    </location>
</feature>
<feature type="repeat" description="ANK" evidence="3">
    <location>
        <begin position="228"/>
        <end position="260"/>
    </location>
</feature>
<dbReference type="Pfam" id="PF00536">
    <property type="entry name" value="SAM_1"/>
    <property type="match status" value="2"/>
</dbReference>
<feature type="compositionally biased region" description="Basic and acidic residues" evidence="4">
    <location>
        <begin position="577"/>
        <end position="605"/>
    </location>
</feature>
<comment type="caution">
    <text evidence="7">The sequence shown here is derived from an EMBL/GenBank/DDBJ whole genome shotgun (WGS) entry which is preliminary data.</text>
</comment>
<dbReference type="PANTHER" id="PTHR24174:SF1">
    <property type="entry name" value="IP14385P"/>
    <property type="match status" value="1"/>
</dbReference>